<feature type="domain" description="DHHA1" evidence="2">
    <location>
        <begin position="231"/>
        <end position="328"/>
    </location>
</feature>
<dbReference type="InterPro" id="IPR051319">
    <property type="entry name" value="Oligoribo/pAp-PDE_c-di-AMP_PDE"/>
</dbReference>
<name>A0A517R2W4_9PLAN</name>
<evidence type="ECO:0000313" key="3">
    <source>
        <dbReference type="EMBL" id="QDT38183.1"/>
    </source>
</evidence>
<evidence type="ECO:0000259" key="1">
    <source>
        <dbReference type="Pfam" id="PF01368"/>
    </source>
</evidence>
<organism evidence="3 4">
    <name type="scientific">Stratiformator vulcanicus</name>
    <dbReference type="NCBI Taxonomy" id="2527980"/>
    <lineage>
        <taxon>Bacteria</taxon>
        <taxon>Pseudomonadati</taxon>
        <taxon>Planctomycetota</taxon>
        <taxon>Planctomycetia</taxon>
        <taxon>Planctomycetales</taxon>
        <taxon>Planctomycetaceae</taxon>
        <taxon>Stratiformator</taxon>
    </lineage>
</organism>
<dbReference type="RefSeq" id="WP_145364235.1">
    <property type="nucleotide sequence ID" value="NZ_CP036268.1"/>
</dbReference>
<dbReference type="Gene3D" id="3.90.1640.10">
    <property type="entry name" value="inorganic pyrophosphatase (n-terminal core)"/>
    <property type="match status" value="1"/>
</dbReference>
<dbReference type="Pfam" id="PF01368">
    <property type="entry name" value="DHH"/>
    <property type="match status" value="1"/>
</dbReference>
<keyword evidence="3" id="KW-0378">Hydrolase</keyword>
<dbReference type="InterPro" id="IPR038763">
    <property type="entry name" value="DHH_sf"/>
</dbReference>
<dbReference type="SUPFAM" id="SSF64182">
    <property type="entry name" value="DHH phosphoesterases"/>
    <property type="match status" value="1"/>
</dbReference>
<keyword evidence="4" id="KW-1185">Reference proteome</keyword>
<sequence length="330" mass="35217">MKIDWEPLRPILEEGEKFILTSHVRPDADALGSELGLAAILEDAGKSVAIVNPSAAPGHLDFLDADGVVHKLGETIDANRVEDADVHIVIDTSAWTQLGDLGTILRRTSAKKVVIDHHVSSDDIGAVEFKDVSAEASGVLVVELADALGFELPKRAAVPLFAAIATDTGWFRFPSTKPSTYETIARLVALGARPEYVYRMLYERKSVGRLRLAGRVLGRIEFAADGRIAYTWVTQADFKDLGAQQADTEDLVNECLTLDGTEAAFIAIEQENGSIKVSLRSRTGLNVAAVAEKFGGGGHRQAAGTVLPGPVDAAVKKALAALLEAVDQKA</sequence>
<dbReference type="EMBL" id="CP036268">
    <property type="protein sequence ID" value="QDT38183.1"/>
    <property type="molecule type" value="Genomic_DNA"/>
</dbReference>
<proteinExistence type="predicted"/>
<dbReference type="InterPro" id="IPR001667">
    <property type="entry name" value="DDH_dom"/>
</dbReference>
<dbReference type="Pfam" id="PF02272">
    <property type="entry name" value="DHHA1"/>
    <property type="match status" value="1"/>
</dbReference>
<dbReference type="AlphaFoldDB" id="A0A517R2W4"/>
<dbReference type="Gene3D" id="3.10.310.30">
    <property type="match status" value="1"/>
</dbReference>
<accession>A0A517R2W4</accession>
<reference evidence="3 4" key="1">
    <citation type="submission" date="2019-02" db="EMBL/GenBank/DDBJ databases">
        <title>Deep-cultivation of Planctomycetes and their phenomic and genomic characterization uncovers novel biology.</title>
        <authorList>
            <person name="Wiegand S."/>
            <person name="Jogler M."/>
            <person name="Boedeker C."/>
            <person name="Pinto D."/>
            <person name="Vollmers J."/>
            <person name="Rivas-Marin E."/>
            <person name="Kohn T."/>
            <person name="Peeters S.H."/>
            <person name="Heuer A."/>
            <person name="Rast P."/>
            <person name="Oberbeckmann S."/>
            <person name="Bunk B."/>
            <person name="Jeske O."/>
            <person name="Meyerdierks A."/>
            <person name="Storesund J.E."/>
            <person name="Kallscheuer N."/>
            <person name="Luecker S."/>
            <person name="Lage O.M."/>
            <person name="Pohl T."/>
            <person name="Merkel B.J."/>
            <person name="Hornburger P."/>
            <person name="Mueller R.-W."/>
            <person name="Bruemmer F."/>
            <person name="Labrenz M."/>
            <person name="Spormann A.M."/>
            <person name="Op den Camp H."/>
            <person name="Overmann J."/>
            <person name="Amann R."/>
            <person name="Jetten M.S.M."/>
            <person name="Mascher T."/>
            <person name="Medema M.H."/>
            <person name="Devos D.P."/>
            <person name="Kaster A.-K."/>
            <person name="Ovreas L."/>
            <person name="Rohde M."/>
            <person name="Galperin M.Y."/>
            <person name="Jogler C."/>
        </authorList>
    </citation>
    <scope>NUCLEOTIDE SEQUENCE [LARGE SCALE GENOMIC DNA]</scope>
    <source>
        <strain evidence="3 4">Pan189</strain>
    </source>
</reference>
<evidence type="ECO:0000313" key="4">
    <source>
        <dbReference type="Proteomes" id="UP000317318"/>
    </source>
</evidence>
<evidence type="ECO:0000259" key="2">
    <source>
        <dbReference type="Pfam" id="PF02272"/>
    </source>
</evidence>
<dbReference type="InterPro" id="IPR003156">
    <property type="entry name" value="DHHA1_dom"/>
</dbReference>
<gene>
    <name evidence="3" type="ORF">Pan189_25730</name>
</gene>
<feature type="domain" description="DDH" evidence="1">
    <location>
        <begin position="18"/>
        <end position="157"/>
    </location>
</feature>
<dbReference type="EC" id="3.1.-.-" evidence="3"/>
<dbReference type="PANTHER" id="PTHR47618:SF1">
    <property type="entry name" value="BIFUNCTIONAL OLIGORIBONUCLEASE AND PAP PHOSPHATASE NRNA"/>
    <property type="match status" value="1"/>
</dbReference>
<dbReference type="GO" id="GO:0016787">
    <property type="term" value="F:hydrolase activity"/>
    <property type="evidence" value="ECO:0007669"/>
    <property type="project" value="UniProtKB-KW"/>
</dbReference>
<dbReference type="PANTHER" id="PTHR47618">
    <property type="entry name" value="BIFUNCTIONAL OLIGORIBONUCLEASE AND PAP PHOSPHATASE NRNA"/>
    <property type="match status" value="1"/>
</dbReference>
<dbReference type="GO" id="GO:0003676">
    <property type="term" value="F:nucleic acid binding"/>
    <property type="evidence" value="ECO:0007669"/>
    <property type="project" value="InterPro"/>
</dbReference>
<protein>
    <submittedName>
        <fullName evidence="3">NanoRNase/pAp phosphatase</fullName>
        <ecNumber evidence="3">3.1.-.-</ecNumber>
    </submittedName>
</protein>
<dbReference type="OrthoDB" id="9803668at2"/>
<dbReference type="KEGG" id="svp:Pan189_25730"/>
<dbReference type="Proteomes" id="UP000317318">
    <property type="component" value="Chromosome"/>
</dbReference>